<proteinExistence type="predicted"/>
<sequence length="119" mass="13027">MLSIADYFWQMCLLRAGPEALPSSNFVTGFALALYLPAAIAVSSLTRPGETVDVTLIVVATGVMMQALITYALASFKGYRVRFKATWAALLGTNTFMLIVLLPFSLIIVNTENQMLKLF</sequence>
<name>A0A382W9N5_9ZZZZ</name>
<feature type="transmembrane region" description="Helical" evidence="1">
    <location>
        <begin position="86"/>
        <end position="109"/>
    </location>
</feature>
<keyword evidence="1" id="KW-1133">Transmembrane helix</keyword>
<gene>
    <name evidence="2" type="ORF">METZ01_LOCUS407909</name>
</gene>
<organism evidence="2">
    <name type="scientific">marine metagenome</name>
    <dbReference type="NCBI Taxonomy" id="408172"/>
    <lineage>
        <taxon>unclassified sequences</taxon>
        <taxon>metagenomes</taxon>
        <taxon>ecological metagenomes</taxon>
    </lineage>
</organism>
<accession>A0A382W9N5</accession>
<evidence type="ECO:0000256" key="1">
    <source>
        <dbReference type="SAM" id="Phobius"/>
    </source>
</evidence>
<feature type="non-terminal residue" evidence="2">
    <location>
        <position position="119"/>
    </location>
</feature>
<feature type="transmembrane region" description="Helical" evidence="1">
    <location>
        <begin position="20"/>
        <end position="42"/>
    </location>
</feature>
<keyword evidence="1" id="KW-0472">Membrane</keyword>
<reference evidence="2" key="1">
    <citation type="submission" date="2018-05" db="EMBL/GenBank/DDBJ databases">
        <authorList>
            <person name="Lanie J.A."/>
            <person name="Ng W.-L."/>
            <person name="Kazmierczak K.M."/>
            <person name="Andrzejewski T.M."/>
            <person name="Davidsen T.M."/>
            <person name="Wayne K.J."/>
            <person name="Tettelin H."/>
            <person name="Glass J.I."/>
            <person name="Rusch D."/>
            <person name="Podicherti R."/>
            <person name="Tsui H.-C.T."/>
            <person name="Winkler M.E."/>
        </authorList>
    </citation>
    <scope>NUCLEOTIDE SEQUENCE</scope>
</reference>
<protein>
    <submittedName>
        <fullName evidence="2">Uncharacterized protein</fullName>
    </submittedName>
</protein>
<evidence type="ECO:0000313" key="2">
    <source>
        <dbReference type="EMBL" id="SVD55055.1"/>
    </source>
</evidence>
<dbReference type="AlphaFoldDB" id="A0A382W9N5"/>
<feature type="transmembrane region" description="Helical" evidence="1">
    <location>
        <begin position="54"/>
        <end position="74"/>
    </location>
</feature>
<dbReference type="EMBL" id="UINC01157843">
    <property type="protein sequence ID" value="SVD55055.1"/>
    <property type="molecule type" value="Genomic_DNA"/>
</dbReference>
<keyword evidence="1" id="KW-0812">Transmembrane</keyword>